<gene>
    <name evidence="3" type="ORF">ACFFIT_02395</name>
</gene>
<dbReference type="Pfam" id="PF05161">
    <property type="entry name" value="MOFRL"/>
    <property type="match status" value="1"/>
</dbReference>
<dbReference type="SUPFAM" id="SSF82544">
    <property type="entry name" value="GckA/TtuD-like"/>
    <property type="match status" value="1"/>
</dbReference>
<proteinExistence type="predicted"/>
<accession>A0ABV6C7L4</accession>
<keyword evidence="3" id="KW-0418">Kinase</keyword>
<evidence type="ECO:0000313" key="3">
    <source>
        <dbReference type="EMBL" id="MFC0178953.1"/>
    </source>
</evidence>
<dbReference type="Proteomes" id="UP001589758">
    <property type="component" value="Unassembled WGS sequence"/>
</dbReference>
<feature type="domain" description="MOFRL-associated" evidence="2">
    <location>
        <begin position="10"/>
        <end position="233"/>
    </location>
</feature>
<feature type="domain" description="MOFRL" evidence="1">
    <location>
        <begin position="313"/>
        <end position="418"/>
    </location>
</feature>
<name>A0ABV6C7L4_9GAMM</name>
<dbReference type="Gene3D" id="3.40.50.10180">
    <property type="entry name" value="Glycerate kinase, MOFRL-like N-terminal domain"/>
    <property type="match status" value="1"/>
</dbReference>
<dbReference type="InterPro" id="IPR007835">
    <property type="entry name" value="MOFRL"/>
</dbReference>
<keyword evidence="3" id="KW-0808">Transferase</keyword>
<reference evidence="3 4" key="1">
    <citation type="submission" date="2024-09" db="EMBL/GenBank/DDBJ databases">
        <authorList>
            <person name="Sun Q."/>
            <person name="Mori K."/>
        </authorList>
    </citation>
    <scope>NUCLEOTIDE SEQUENCE [LARGE SCALE GENOMIC DNA]</scope>
    <source>
        <strain evidence="3 4">CCM 8545</strain>
    </source>
</reference>
<dbReference type="GO" id="GO:0016301">
    <property type="term" value="F:kinase activity"/>
    <property type="evidence" value="ECO:0007669"/>
    <property type="project" value="UniProtKB-KW"/>
</dbReference>
<dbReference type="Gene3D" id="3.40.1480.10">
    <property type="entry name" value="MOFRL domain"/>
    <property type="match status" value="1"/>
</dbReference>
<evidence type="ECO:0000313" key="4">
    <source>
        <dbReference type="Proteomes" id="UP001589758"/>
    </source>
</evidence>
<dbReference type="InterPro" id="IPR039760">
    <property type="entry name" value="MOFRL_protein"/>
</dbReference>
<sequence>MDKPKALNLLKEMFLSAVQVAQPIHCIQPFIDKLPKEKKGKVIVIGAGKASALMAQAFETLYQGEIDDSLVVTRYGYEADCNRINIMSASHPVPDENGILASQKMLSLVSDLKEDDLVICLISGGGSALLPLPTKNITLQDKQNISQQLLKSGATISEMNCVRRHLSDIKGGRLAARCYPSQVITLAISDVPGDNPMDIASGPTVADNTTLKDASNILARYKINLPPSVKDALHDEISESIKPHDKRLTKASFHLIATPRMSLQVAAQVAKKAGITPLILGDSIEGESRSLGTIVAGIAHSIANHGEPISPPCVILSGGETSVTIKGSGRGGRNVEFLLSLAIGLQGRKDMYGLAADTDGVDGQEEIAGAVISPDTLIRAFELGMNPCAELDNNNAHGFFEKLGDQVITGPTRTNVNDFRAVIIL</sequence>
<dbReference type="InterPro" id="IPR037035">
    <property type="entry name" value="GK-like_C_sf"/>
</dbReference>
<comment type="caution">
    <text evidence="3">The sequence shown here is derived from an EMBL/GenBank/DDBJ whole genome shotgun (WGS) entry which is preliminary data.</text>
</comment>
<dbReference type="EMBL" id="JBHLXE010000024">
    <property type="protein sequence ID" value="MFC0178953.1"/>
    <property type="molecule type" value="Genomic_DNA"/>
</dbReference>
<dbReference type="Pfam" id="PF13660">
    <property type="entry name" value="DUF4147"/>
    <property type="match status" value="1"/>
</dbReference>
<protein>
    <submittedName>
        <fullName evidence="3">Glycerate kinase</fullName>
    </submittedName>
</protein>
<evidence type="ECO:0000259" key="2">
    <source>
        <dbReference type="Pfam" id="PF13660"/>
    </source>
</evidence>
<dbReference type="PANTHER" id="PTHR12227">
    <property type="entry name" value="GLYCERATE KINASE"/>
    <property type="match status" value="1"/>
</dbReference>
<dbReference type="PANTHER" id="PTHR12227:SF0">
    <property type="entry name" value="GLYCERATE KINASE"/>
    <property type="match status" value="1"/>
</dbReference>
<dbReference type="InterPro" id="IPR025286">
    <property type="entry name" value="MOFRL_assoc_dom"/>
</dbReference>
<dbReference type="RefSeq" id="WP_385876044.1">
    <property type="nucleotide sequence ID" value="NZ_JBHLXE010000024.1"/>
</dbReference>
<dbReference type="InterPro" id="IPR038614">
    <property type="entry name" value="GK_N_sf"/>
</dbReference>
<organism evidence="3 4">
    <name type="scientific">Thorsellia kenyensis</name>
    <dbReference type="NCBI Taxonomy" id="1549888"/>
    <lineage>
        <taxon>Bacteria</taxon>
        <taxon>Pseudomonadati</taxon>
        <taxon>Pseudomonadota</taxon>
        <taxon>Gammaproteobacteria</taxon>
        <taxon>Enterobacterales</taxon>
        <taxon>Thorselliaceae</taxon>
        <taxon>Thorsellia</taxon>
    </lineage>
</organism>
<evidence type="ECO:0000259" key="1">
    <source>
        <dbReference type="Pfam" id="PF05161"/>
    </source>
</evidence>
<keyword evidence="4" id="KW-1185">Reference proteome</keyword>